<organism evidence="2 3">
    <name type="scientific">Furfurilactobacillus curtus</name>
    <dbReference type="NCBI Taxonomy" id="1746200"/>
    <lineage>
        <taxon>Bacteria</taxon>
        <taxon>Bacillati</taxon>
        <taxon>Bacillota</taxon>
        <taxon>Bacilli</taxon>
        <taxon>Lactobacillales</taxon>
        <taxon>Lactobacillaceae</taxon>
        <taxon>Furfurilactobacillus</taxon>
    </lineage>
</organism>
<evidence type="ECO:0000313" key="3">
    <source>
        <dbReference type="Proteomes" id="UP001628078"/>
    </source>
</evidence>
<name>A0ABQ5JSQ4_9LACO</name>
<feature type="transmembrane region" description="Helical" evidence="1">
    <location>
        <begin position="126"/>
        <end position="143"/>
    </location>
</feature>
<feature type="transmembrane region" description="Helical" evidence="1">
    <location>
        <begin position="176"/>
        <end position="196"/>
    </location>
</feature>
<keyword evidence="1" id="KW-0812">Transmembrane</keyword>
<comment type="caution">
    <text evidence="2">The sequence shown here is derived from an EMBL/GenBank/DDBJ whole genome shotgun (WGS) entry which is preliminary data.</text>
</comment>
<feature type="transmembrane region" description="Helical" evidence="1">
    <location>
        <begin position="12"/>
        <end position="32"/>
    </location>
</feature>
<sequence>MKEEQAHFNWRRWWLVGLVILIGGIGVIAVHFDARLYQQPLARITRVTNHRPVKQTDEFENQDSQTNQQLTAVLINTQHRGQKLHITNTFSRSAAMDQAYHVGNQVFVTLPTHHNPSVIKGIKRDTTVAFLVWIIFSFLLIFMPRAGGLAVLSVLLNAGLFFGAIELDLTLKNANVFVIFSFVAIIFAFLTLWLVLGWRRQMLITFVATCSGTALAMLISLSVFALTHERGMHYEGLQYVTTLPRPLFLAETLLGSLGAVMDESTDIVATLFELRRERPSISARQLFISGRNVGRSIMGPLINVLLLIFVAETFPMTLLFLKNGNNWGYTYMMNMSLGVIQTLISGLGIVLAIPVASFVASRLMSRIIPAKDKGGHDDNI</sequence>
<feature type="transmembrane region" description="Helical" evidence="1">
    <location>
        <begin position="149"/>
        <end position="169"/>
    </location>
</feature>
<proteinExistence type="predicted"/>
<keyword evidence="3" id="KW-1185">Reference proteome</keyword>
<accession>A0ABQ5JSQ4</accession>
<dbReference type="InterPro" id="IPR012507">
    <property type="entry name" value="YibE_F"/>
</dbReference>
<dbReference type="RefSeq" id="WP_407883919.1">
    <property type="nucleotide sequence ID" value="NZ_BQXO01000003.1"/>
</dbReference>
<protein>
    <submittedName>
        <fullName evidence="2">Membrane protein</fullName>
    </submittedName>
</protein>
<evidence type="ECO:0000313" key="2">
    <source>
        <dbReference type="EMBL" id="GKT06082.1"/>
    </source>
</evidence>
<dbReference type="EMBL" id="BQXO01000003">
    <property type="protein sequence ID" value="GKT06082.1"/>
    <property type="molecule type" value="Genomic_DNA"/>
</dbReference>
<dbReference type="Proteomes" id="UP001628078">
    <property type="component" value="Unassembled WGS sequence"/>
</dbReference>
<dbReference type="Pfam" id="PF07907">
    <property type="entry name" value="YibE_F"/>
    <property type="match status" value="1"/>
</dbReference>
<keyword evidence="1" id="KW-1133">Transmembrane helix</keyword>
<feature type="transmembrane region" description="Helical" evidence="1">
    <location>
        <begin position="340"/>
        <end position="361"/>
    </location>
</feature>
<keyword evidence="1" id="KW-0472">Membrane</keyword>
<dbReference type="PANTHER" id="PTHR41771">
    <property type="entry name" value="MEMBRANE PROTEIN-RELATED"/>
    <property type="match status" value="1"/>
</dbReference>
<evidence type="ECO:0000256" key="1">
    <source>
        <dbReference type="SAM" id="Phobius"/>
    </source>
</evidence>
<feature type="transmembrane region" description="Helical" evidence="1">
    <location>
        <begin position="202"/>
        <end position="226"/>
    </location>
</feature>
<gene>
    <name evidence="2" type="ORF">JCM31185_13700</name>
</gene>
<feature type="transmembrane region" description="Helical" evidence="1">
    <location>
        <begin position="301"/>
        <end position="320"/>
    </location>
</feature>
<reference evidence="2 3" key="1">
    <citation type="submission" date="2022-03" db="EMBL/GenBank/DDBJ databases">
        <title>Draft genome sequence of Furfurilactobacillus curtus JCM 31185.</title>
        <authorList>
            <person name="Suzuki S."/>
            <person name="Endo A."/>
            <person name="Kajikawa A."/>
        </authorList>
    </citation>
    <scope>NUCLEOTIDE SEQUENCE [LARGE SCALE GENOMIC DNA]</scope>
    <source>
        <strain evidence="2 3">JCM 31185</strain>
    </source>
</reference>
<dbReference type="PANTHER" id="PTHR41771:SF1">
    <property type="entry name" value="MEMBRANE PROTEIN"/>
    <property type="match status" value="1"/>
</dbReference>